<dbReference type="PIRSF" id="PIRSF006060">
    <property type="entry name" value="AA_transporter"/>
    <property type="match status" value="1"/>
</dbReference>
<dbReference type="InterPro" id="IPR002293">
    <property type="entry name" value="AA/rel_permease1"/>
</dbReference>
<accession>A0AA49JVS6</accession>
<feature type="transmembrane region" description="Helical" evidence="5">
    <location>
        <begin position="200"/>
        <end position="222"/>
    </location>
</feature>
<feature type="transmembrane region" description="Helical" evidence="5">
    <location>
        <begin position="49"/>
        <end position="73"/>
    </location>
</feature>
<comment type="subcellular location">
    <subcellularLocation>
        <location evidence="1">Membrane</location>
        <topology evidence="1">Multi-pass membrane protein</topology>
    </subcellularLocation>
</comment>
<dbReference type="GO" id="GO:0015179">
    <property type="term" value="F:L-amino acid transmembrane transporter activity"/>
    <property type="evidence" value="ECO:0007669"/>
    <property type="project" value="TreeGrafter"/>
</dbReference>
<proteinExistence type="predicted"/>
<feature type="transmembrane region" description="Helical" evidence="5">
    <location>
        <begin position="417"/>
        <end position="434"/>
    </location>
</feature>
<keyword evidence="8" id="KW-1185">Reference proteome</keyword>
<feature type="transmembrane region" description="Helical" evidence="5">
    <location>
        <begin position="21"/>
        <end position="43"/>
    </location>
</feature>
<name>A0AA49Q7K8_9BACT</name>
<dbReference type="Proteomes" id="UP001229955">
    <property type="component" value="Chromosome"/>
</dbReference>
<reference evidence="7" key="1">
    <citation type="submission" date="2023-07" db="EMBL/GenBank/DDBJ databases">
        <authorList>
            <person name="Haufschild T."/>
            <person name="Kallscheuer N."/>
            <person name="Hammer J."/>
            <person name="Kohn T."/>
            <person name="Kabuu M."/>
            <person name="Jogler M."/>
            <person name="Wohfarth N."/>
            <person name="Heuer A."/>
            <person name="Rohde M."/>
            <person name="van Teeseling M.C.F."/>
            <person name="Jogler C."/>
        </authorList>
    </citation>
    <scope>NUCLEOTIDE SEQUENCE</scope>
    <source>
        <strain evidence="6">Strain 138</strain>
        <strain evidence="7">Strain 318</strain>
    </source>
</reference>
<dbReference type="RefSeq" id="WP_367885783.1">
    <property type="nucleotide sequence ID" value="NZ_CP130612.1"/>
</dbReference>
<feature type="transmembrane region" description="Helical" evidence="5">
    <location>
        <begin position="234"/>
        <end position="253"/>
    </location>
</feature>
<dbReference type="GO" id="GO:0016020">
    <property type="term" value="C:membrane"/>
    <property type="evidence" value="ECO:0007669"/>
    <property type="project" value="UniProtKB-SubCell"/>
</dbReference>
<evidence type="ECO:0000313" key="6">
    <source>
        <dbReference type="EMBL" id="WKW12916.1"/>
    </source>
</evidence>
<keyword evidence="4 5" id="KW-0472">Membrane</keyword>
<evidence type="ECO:0000256" key="3">
    <source>
        <dbReference type="ARBA" id="ARBA00022989"/>
    </source>
</evidence>
<feature type="transmembrane region" description="Helical" evidence="5">
    <location>
        <begin position="94"/>
        <end position="119"/>
    </location>
</feature>
<dbReference type="Gene3D" id="1.20.1740.10">
    <property type="entry name" value="Amino acid/polyamine transporter I"/>
    <property type="match status" value="1"/>
</dbReference>
<keyword evidence="3 5" id="KW-1133">Transmembrane helix</keyword>
<organism evidence="7 8">
    <name type="scientific">Pseudogemmatithrix spongiicola</name>
    <dbReference type="NCBI Taxonomy" id="3062599"/>
    <lineage>
        <taxon>Bacteria</taxon>
        <taxon>Pseudomonadati</taxon>
        <taxon>Gemmatimonadota</taxon>
        <taxon>Gemmatimonadia</taxon>
        <taxon>Gemmatimonadales</taxon>
        <taxon>Gemmatimonadaceae</taxon>
        <taxon>Pseudogemmatithrix</taxon>
    </lineage>
</organism>
<feature type="transmembrane region" description="Helical" evidence="5">
    <location>
        <begin position="125"/>
        <end position="146"/>
    </location>
</feature>
<dbReference type="EMBL" id="CP130613">
    <property type="protein sequence ID" value="WKW15823.1"/>
    <property type="molecule type" value="Genomic_DNA"/>
</dbReference>
<dbReference type="KEGG" id="pspc:Strain318_002226"/>
<protein>
    <submittedName>
        <fullName evidence="7">Amino acid permease</fullName>
    </submittedName>
</protein>
<keyword evidence="2 5" id="KW-0812">Transmembrane</keyword>
<feature type="transmembrane region" description="Helical" evidence="5">
    <location>
        <begin position="333"/>
        <end position="350"/>
    </location>
</feature>
<gene>
    <name evidence="6" type="ORF">Strain138_002227</name>
    <name evidence="7" type="ORF">Strain318_002226</name>
</gene>
<dbReference type="InterPro" id="IPR050598">
    <property type="entry name" value="AminoAcid_Transporter"/>
</dbReference>
<dbReference type="PANTHER" id="PTHR11785:SF512">
    <property type="entry name" value="SOBREMESA, ISOFORM B"/>
    <property type="match status" value="1"/>
</dbReference>
<feature type="transmembrane region" description="Helical" evidence="5">
    <location>
        <begin position="393"/>
        <end position="411"/>
    </location>
</feature>
<dbReference type="PANTHER" id="PTHR11785">
    <property type="entry name" value="AMINO ACID TRANSPORTER"/>
    <property type="match status" value="1"/>
</dbReference>
<accession>A0AA49Q7K8</accession>
<feature type="transmembrane region" description="Helical" evidence="5">
    <location>
        <begin position="356"/>
        <end position="373"/>
    </location>
</feature>
<evidence type="ECO:0000313" key="7">
    <source>
        <dbReference type="EMBL" id="WKW15823.1"/>
    </source>
</evidence>
<feature type="transmembrane region" description="Helical" evidence="5">
    <location>
        <begin position="158"/>
        <end position="180"/>
    </location>
</feature>
<evidence type="ECO:0000313" key="8">
    <source>
        <dbReference type="Proteomes" id="UP001229955"/>
    </source>
</evidence>
<sequence length="437" mass="45458">MTRAPQSDPQPTLRSFGLASATAVLISNMVGTGVFTSLGFQVVDLSSGFALLALWAVGGLLALSGALCYAELGAMYPRSGGEYVYLTEAWSPRLGFIGGFVSMTAGFAAPIAIAAMAFGRYAAQVLPVAPMLATAAVLALVAVVQWSGVSLARQFQVATTGSTLLIIAAFIVTGLVIGPVEPLSFAPDAEAFRQIATAPFAISLIYVVYAYTGWNAIGYVAGEVAEPQRTIPRAVVGAVLLVALLYLTLHFVFLRTVPLDALRGTVEVASLSATRILGVAGGRVMSALIALVLVATISGFLLAGSRVTQAVGEGTARLAWLGARGGDGVPRRALALQLALIALLIATASFETVLAYAGIVLNLMNLLAVAGLMKLRRAAPALARPFRTPLYPLVPLTFAALSTWMIAFVIWQRPSVILAALGTLVAGSALYSFVSRR</sequence>
<evidence type="ECO:0000256" key="2">
    <source>
        <dbReference type="ARBA" id="ARBA00022692"/>
    </source>
</evidence>
<dbReference type="AlphaFoldDB" id="A0AA49Q7K8"/>
<evidence type="ECO:0000256" key="4">
    <source>
        <dbReference type="ARBA" id="ARBA00023136"/>
    </source>
</evidence>
<evidence type="ECO:0000256" key="1">
    <source>
        <dbReference type="ARBA" id="ARBA00004141"/>
    </source>
</evidence>
<dbReference type="Pfam" id="PF13520">
    <property type="entry name" value="AA_permease_2"/>
    <property type="match status" value="1"/>
</dbReference>
<dbReference type="EMBL" id="CP130612">
    <property type="protein sequence ID" value="WKW12916.1"/>
    <property type="molecule type" value="Genomic_DNA"/>
</dbReference>
<evidence type="ECO:0000256" key="5">
    <source>
        <dbReference type="SAM" id="Phobius"/>
    </source>
</evidence>
<feature type="transmembrane region" description="Helical" evidence="5">
    <location>
        <begin position="284"/>
        <end position="303"/>
    </location>
</feature>